<comment type="caution">
    <text evidence="6">The sequence shown here is derived from an EMBL/GenBank/DDBJ whole genome shotgun (WGS) entry which is preliminary data.</text>
</comment>
<dbReference type="GO" id="GO:0046872">
    <property type="term" value="F:metal ion binding"/>
    <property type="evidence" value="ECO:0007669"/>
    <property type="project" value="UniProtKB-KW"/>
</dbReference>
<keyword evidence="4" id="KW-0456">Lyase</keyword>
<evidence type="ECO:0000313" key="7">
    <source>
        <dbReference type="Proteomes" id="UP001194746"/>
    </source>
</evidence>
<evidence type="ECO:0000313" key="6">
    <source>
        <dbReference type="EMBL" id="KAF9893976.1"/>
    </source>
</evidence>
<gene>
    <name evidence="6" type="ORF">FE257_008947</name>
</gene>
<evidence type="ECO:0000256" key="4">
    <source>
        <dbReference type="ARBA" id="ARBA00023239"/>
    </source>
</evidence>
<dbReference type="AlphaFoldDB" id="A0AAD4CWU8"/>
<name>A0AAD4CWU8_ASPNN</name>
<dbReference type="Proteomes" id="UP001194746">
    <property type="component" value="Unassembled WGS sequence"/>
</dbReference>
<dbReference type="PROSITE" id="PS51891">
    <property type="entry name" value="CENP_V_GFA"/>
    <property type="match status" value="1"/>
</dbReference>
<dbReference type="InterPro" id="IPR006913">
    <property type="entry name" value="CENP-V/GFA"/>
</dbReference>
<dbReference type="Pfam" id="PF04828">
    <property type="entry name" value="GFA"/>
    <property type="match status" value="1"/>
</dbReference>
<keyword evidence="3" id="KW-0862">Zinc</keyword>
<dbReference type="EMBL" id="VCAU01000005">
    <property type="protein sequence ID" value="KAF9893976.1"/>
    <property type="molecule type" value="Genomic_DNA"/>
</dbReference>
<evidence type="ECO:0000256" key="2">
    <source>
        <dbReference type="ARBA" id="ARBA00022723"/>
    </source>
</evidence>
<dbReference type="InterPro" id="IPR011057">
    <property type="entry name" value="Mss4-like_sf"/>
</dbReference>
<accession>A0AAD4CWU8</accession>
<reference evidence="6" key="2">
    <citation type="submission" date="2020-02" db="EMBL/GenBank/DDBJ databases">
        <authorList>
            <person name="Gilchrist C.L.M."/>
            <person name="Chooi Y.-H."/>
        </authorList>
    </citation>
    <scope>NUCLEOTIDE SEQUENCE</scope>
    <source>
        <strain evidence="6">MST-FP2251</strain>
    </source>
</reference>
<comment type="similarity">
    <text evidence="1">Belongs to the Gfa family.</text>
</comment>
<keyword evidence="7" id="KW-1185">Reference proteome</keyword>
<keyword evidence="2" id="KW-0479">Metal-binding</keyword>
<evidence type="ECO:0000259" key="5">
    <source>
        <dbReference type="PROSITE" id="PS51891"/>
    </source>
</evidence>
<proteinExistence type="inferred from homology"/>
<reference evidence="6" key="1">
    <citation type="journal article" date="2019" name="Beilstein J. Org. Chem.">
        <title>Nanangenines: drimane sesquiterpenoids as the dominant metabolite cohort of a novel Australian fungus, Aspergillus nanangensis.</title>
        <authorList>
            <person name="Lacey H.J."/>
            <person name="Gilchrist C.L.M."/>
            <person name="Crombie A."/>
            <person name="Kalaitzis J.A."/>
            <person name="Vuong D."/>
            <person name="Rutledge P.J."/>
            <person name="Turner P."/>
            <person name="Pitt J.I."/>
            <person name="Lacey E."/>
            <person name="Chooi Y.H."/>
            <person name="Piggott A.M."/>
        </authorList>
    </citation>
    <scope>NUCLEOTIDE SEQUENCE</scope>
    <source>
        <strain evidence="6">MST-FP2251</strain>
    </source>
</reference>
<dbReference type="PANTHER" id="PTHR33337:SF30">
    <property type="entry name" value="DUF636 DOMAIN PROTEIN (AFU_ORTHOLOGUE AFUA_1G03180)"/>
    <property type="match status" value="1"/>
</dbReference>
<organism evidence="6 7">
    <name type="scientific">Aspergillus nanangensis</name>
    <dbReference type="NCBI Taxonomy" id="2582783"/>
    <lineage>
        <taxon>Eukaryota</taxon>
        <taxon>Fungi</taxon>
        <taxon>Dikarya</taxon>
        <taxon>Ascomycota</taxon>
        <taxon>Pezizomycotina</taxon>
        <taxon>Eurotiomycetes</taxon>
        <taxon>Eurotiomycetidae</taxon>
        <taxon>Eurotiales</taxon>
        <taxon>Aspergillaceae</taxon>
        <taxon>Aspergillus</taxon>
        <taxon>Aspergillus subgen. Circumdati</taxon>
    </lineage>
</organism>
<sequence length="137" mass="14548">MPVTGGCMCGGIAYLVNTEHYISALCHCIDCQKWAGSALTSNVVVPRTSFQLTKGTPRAYDTVGSSGKVNRHFFCPSCGSSLYTELEVMPGMTCVKAGGLDVVEASLGGKVDIEMFVKDRPSYLAAIEGAKQEQRSG</sequence>
<protein>
    <recommendedName>
        <fullName evidence="5">CENP-V/GFA domain-containing protein</fullName>
    </recommendedName>
</protein>
<dbReference type="Gene3D" id="3.90.1590.10">
    <property type="entry name" value="glutathione-dependent formaldehyde- activating enzyme (gfa)"/>
    <property type="match status" value="1"/>
</dbReference>
<dbReference type="GO" id="GO:0016846">
    <property type="term" value="F:carbon-sulfur lyase activity"/>
    <property type="evidence" value="ECO:0007669"/>
    <property type="project" value="InterPro"/>
</dbReference>
<feature type="domain" description="CENP-V/GFA" evidence="5">
    <location>
        <begin position="3"/>
        <end position="124"/>
    </location>
</feature>
<dbReference type="PANTHER" id="PTHR33337">
    <property type="entry name" value="GFA DOMAIN-CONTAINING PROTEIN"/>
    <property type="match status" value="1"/>
</dbReference>
<dbReference type="SUPFAM" id="SSF51316">
    <property type="entry name" value="Mss4-like"/>
    <property type="match status" value="1"/>
</dbReference>
<evidence type="ECO:0000256" key="1">
    <source>
        <dbReference type="ARBA" id="ARBA00005495"/>
    </source>
</evidence>
<evidence type="ECO:0000256" key="3">
    <source>
        <dbReference type="ARBA" id="ARBA00022833"/>
    </source>
</evidence>